<evidence type="ECO:0000313" key="4">
    <source>
        <dbReference type="Proteomes" id="UP001328107"/>
    </source>
</evidence>
<reference evidence="4" key="1">
    <citation type="submission" date="2022-10" db="EMBL/GenBank/DDBJ databases">
        <title>Genome assembly of Pristionchus species.</title>
        <authorList>
            <person name="Yoshida K."/>
            <person name="Sommer R.J."/>
        </authorList>
    </citation>
    <scope>NUCLEOTIDE SEQUENCE [LARGE SCALE GENOMIC DNA]</scope>
    <source>
        <strain evidence="4">RS5460</strain>
    </source>
</reference>
<proteinExistence type="predicted"/>
<gene>
    <name evidence="3" type="ORF">PMAYCL1PPCAC_31123</name>
</gene>
<evidence type="ECO:0000313" key="3">
    <source>
        <dbReference type="EMBL" id="GMR60928.1"/>
    </source>
</evidence>
<keyword evidence="2" id="KW-1133">Transmembrane helix</keyword>
<dbReference type="AlphaFoldDB" id="A0AAN5ICB9"/>
<feature type="compositionally biased region" description="Low complexity" evidence="1">
    <location>
        <begin position="107"/>
        <end position="119"/>
    </location>
</feature>
<sequence length="152" mass="16834">MFILLIGFITPAIIFAIFGIIACLRRSSFVTIDVDDDKEYEILDSDIPIRVEVPKPYHTYFGLSFPPIGYQNFFPAPTVGMPPSYSEATSIPLLLTPQDRRSRRKSSGGSQSSGASTSKSEPRHLPRNAPKIRPVIPPPHVAVQIEHCPIAF</sequence>
<dbReference type="EMBL" id="BTRK01000006">
    <property type="protein sequence ID" value="GMR60928.1"/>
    <property type="molecule type" value="Genomic_DNA"/>
</dbReference>
<organism evidence="3 4">
    <name type="scientific">Pristionchus mayeri</name>
    <dbReference type="NCBI Taxonomy" id="1317129"/>
    <lineage>
        <taxon>Eukaryota</taxon>
        <taxon>Metazoa</taxon>
        <taxon>Ecdysozoa</taxon>
        <taxon>Nematoda</taxon>
        <taxon>Chromadorea</taxon>
        <taxon>Rhabditida</taxon>
        <taxon>Rhabditina</taxon>
        <taxon>Diplogasteromorpha</taxon>
        <taxon>Diplogasteroidea</taxon>
        <taxon>Neodiplogasteridae</taxon>
        <taxon>Pristionchus</taxon>
    </lineage>
</organism>
<keyword evidence="2" id="KW-0472">Membrane</keyword>
<accession>A0AAN5ICB9</accession>
<dbReference type="Proteomes" id="UP001328107">
    <property type="component" value="Unassembled WGS sequence"/>
</dbReference>
<feature type="transmembrane region" description="Helical" evidence="2">
    <location>
        <begin position="6"/>
        <end position="24"/>
    </location>
</feature>
<name>A0AAN5ICB9_9BILA</name>
<protein>
    <submittedName>
        <fullName evidence="3">Uncharacterized protein</fullName>
    </submittedName>
</protein>
<evidence type="ECO:0000256" key="2">
    <source>
        <dbReference type="SAM" id="Phobius"/>
    </source>
</evidence>
<keyword evidence="2" id="KW-0812">Transmembrane</keyword>
<evidence type="ECO:0000256" key="1">
    <source>
        <dbReference type="SAM" id="MobiDB-lite"/>
    </source>
</evidence>
<feature type="region of interest" description="Disordered" evidence="1">
    <location>
        <begin position="94"/>
        <end position="136"/>
    </location>
</feature>
<comment type="caution">
    <text evidence="3">The sequence shown here is derived from an EMBL/GenBank/DDBJ whole genome shotgun (WGS) entry which is preliminary data.</text>
</comment>
<keyword evidence="4" id="KW-1185">Reference proteome</keyword>